<dbReference type="InterPro" id="IPR016169">
    <property type="entry name" value="FAD-bd_PCMH_sub2"/>
</dbReference>
<dbReference type="Gene3D" id="3.30.465.10">
    <property type="match status" value="1"/>
</dbReference>
<dbReference type="PROSITE" id="PS51387">
    <property type="entry name" value="FAD_PCMH"/>
    <property type="match status" value="1"/>
</dbReference>
<dbReference type="InterPro" id="IPR036318">
    <property type="entry name" value="FAD-bd_PCMH-like_sf"/>
</dbReference>
<name>Q7VAS7_PROMA</name>
<dbReference type="PATRIC" id="fig|167539.5.peg.1444"/>
<reference evidence="4 5" key="1">
    <citation type="journal article" date="2003" name="Proc. Natl. Acad. Sci. U.S.A.">
        <title>Genome sequence of the cyanobacterium Prochlorococcus marinus SS120, a nearly minimal oxyphototrophic genome.</title>
        <authorList>
            <person name="Dufresne A."/>
            <person name="Salanoubat M."/>
            <person name="Partensky F."/>
            <person name="Artiguenave F."/>
            <person name="Axmann I.M."/>
            <person name="Barbe V."/>
            <person name="Duprat S."/>
            <person name="Galperin M.Y."/>
            <person name="Koonin E.V."/>
            <person name="Le Gall F."/>
            <person name="Makarova K.S."/>
            <person name="Ostrowski M."/>
            <person name="Oztas S."/>
            <person name="Robert C."/>
            <person name="Rogozin I.B."/>
            <person name="Scanlan D.J."/>
            <person name="Tandeau de Marsac N."/>
            <person name="Weissenbach J."/>
            <person name="Wincker P."/>
            <person name="Wolf Y.I."/>
            <person name="Hess W.R."/>
        </authorList>
    </citation>
    <scope>NUCLEOTIDE SEQUENCE [LARGE SCALE GENOMIC DNA]</scope>
    <source>
        <strain evidence="5">SARG / CCMP1375 / SS120</strain>
    </source>
</reference>
<sequence length="446" mass="49569">MLERSDFNQFVNEIKNIPNLEVLLRSAEHKRYSRDFYEYSPVLKEELAGCCADLVVRPLSVDAVISVAQICQAFQIPLTLRGAGTGNYGQCVPLQGGVVMLMTSLTQIRNFDSQTGEVTVEAGCLLIDLNRFLISKGRQLRLLPSTWRTASVAGFIAGGSGGIGSVRWGFLRDPGHLLGLEIVTLEESPRKIQLNAKPAEALNHAYGTNGIITSLKLSTCPNVDWQEVTIDCADFYEAVKLFKTCNQVAVNLFLCSLLENKIVESLPTWSGNPAGKHRLLLLVEPDGISTLERLSKSVGADFYHLGSEQEKVGNGLRELTWNHTTMHMRGVNSDWTYLQMLLPQPEIDLINTLSRKWGQNILWHLEAVRQQGDQRIAALPLVRWQGKDNLEQLINECKELGAIIFNPHVITVEDGGLGVIDSEQVKAKREYDPKGILNPGKLKGWI</sequence>
<keyword evidence="1" id="KW-0285">Flavoprotein</keyword>
<dbReference type="InterPro" id="IPR016164">
    <property type="entry name" value="FAD-linked_Oxase-like_C"/>
</dbReference>
<evidence type="ECO:0000256" key="1">
    <source>
        <dbReference type="ARBA" id="ARBA00022630"/>
    </source>
</evidence>
<evidence type="ECO:0000313" key="5">
    <source>
        <dbReference type="Proteomes" id="UP000001420"/>
    </source>
</evidence>
<dbReference type="GO" id="GO:0071949">
    <property type="term" value="F:FAD binding"/>
    <property type="evidence" value="ECO:0007669"/>
    <property type="project" value="InterPro"/>
</dbReference>
<dbReference type="OrthoDB" id="9811261at2"/>
<dbReference type="InterPro" id="IPR016166">
    <property type="entry name" value="FAD-bd_PCMH"/>
</dbReference>
<dbReference type="HOGENOM" id="CLU_606425_0_0_3"/>
<dbReference type="GO" id="GO:0008720">
    <property type="term" value="F:D-lactate dehydrogenase (NAD+) activity"/>
    <property type="evidence" value="ECO:0007669"/>
    <property type="project" value="TreeGrafter"/>
</dbReference>
<keyword evidence="5" id="KW-1185">Reference proteome</keyword>
<accession>Q7VAS7</accession>
<dbReference type="SUPFAM" id="SSF56176">
    <property type="entry name" value="FAD-binding/transporter-associated domain-like"/>
    <property type="match status" value="1"/>
</dbReference>
<dbReference type="SUPFAM" id="SSF55103">
    <property type="entry name" value="FAD-linked oxidases, C-terminal domain"/>
    <property type="match status" value="1"/>
</dbReference>
<keyword evidence="2" id="KW-0274">FAD</keyword>
<dbReference type="eggNOG" id="COG0277">
    <property type="taxonomic scope" value="Bacteria"/>
</dbReference>
<proteinExistence type="predicted"/>
<dbReference type="RefSeq" id="WP_011125528.1">
    <property type="nucleotide sequence ID" value="NC_005042.1"/>
</dbReference>
<evidence type="ECO:0000313" key="4">
    <source>
        <dbReference type="EMBL" id="AAQ00421.1"/>
    </source>
</evidence>
<dbReference type="InterPro" id="IPR006094">
    <property type="entry name" value="Oxid_FAD_bind_N"/>
</dbReference>
<organism evidence="4 5">
    <name type="scientific">Prochlorococcus marinus (strain SARG / CCMP1375 / SS120)</name>
    <dbReference type="NCBI Taxonomy" id="167539"/>
    <lineage>
        <taxon>Bacteria</taxon>
        <taxon>Bacillati</taxon>
        <taxon>Cyanobacteriota</taxon>
        <taxon>Cyanophyceae</taxon>
        <taxon>Synechococcales</taxon>
        <taxon>Prochlorococcaceae</taxon>
        <taxon>Prochlorococcus</taxon>
    </lineage>
</organism>
<feature type="domain" description="FAD-binding PCMH-type" evidence="3">
    <location>
        <begin position="48"/>
        <end position="222"/>
    </location>
</feature>
<dbReference type="PANTHER" id="PTHR11748:SF119">
    <property type="entry name" value="D-2-HYDROXYGLUTARATE DEHYDROGENASE"/>
    <property type="match status" value="1"/>
</dbReference>
<dbReference type="STRING" id="167539.Pro_1377"/>
<dbReference type="Pfam" id="PF01565">
    <property type="entry name" value="FAD_binding_4"/>
    <property type="match status" value="1"/>
</dbReference>
<dbReference type="Proteomes" id="UP000001420">
    <property type="component" value="Chromosome"/>
</dbReference>
<dbReference type="GO" id="GO:1903457">
    <property type="term" value="P:lactate catabolic process"/>
    <property type="evidence" value="ECO:0007669"/>
    <property type="project" value="TreeGrafter"/>
</dbReference>
<dbReference type="EnsemblBacteria" id="AAQ00421">
    <property type="protein sequence ID" value="AAQ00421"/>
    <property type="gene ID" value="Pro_1377"/>
</dbReference>
<gene>
    <name evidence="4" type="primary">glcD</name>
    <name evidence="4" type="ordered locus">Pro_1377</name>
</gene>
<evidence type="ECO:0000256" key="2">
    <source>
        <dbReference type="ARBA" id="ARBA00022827"/>
    </source>
</evidence>
<dbReference type="PANTHER" id="PTHR11748">
    <property type="entry name" value="D-LACTATE DEHYDROGENASE"/>
    <property type="match status" value="1"/>
</dbReference>
<dbReference type="KEGG" id="pma:Pro_1377"/>
<evidence type="ECO:0000259" key="3">
    <source>
        <dbReference type="PROSITE" id="PS51387"/>
    </source>
</evidence>
<dbReference type="AlphaFoldDB" id="Q7VAS7"/>
<dbReference type="GO" id="GO:0004458">
    <property type="term" value="F:D-lactate dehydrogenase (cytochrome) activity"/>
    <property type="evidence" value="ECO:0007669"/>
    <property type="project" value="TreeGrafter"/>
</dbReference>
<protein>
    <submittedName>
        <fullName evidence="4">FAD/FMN-containing dehydrogenase</fullName>
    </submittedName>
</protein>
<dbReference type="EMBL" id="AE017126">
    <property type="protein sequence ID" value="AAQ00421.1"/>
    <property type="molecule type" value="Genomic_DNA"/>
</dbReference>